<keyword evidence="2" id="KW-0175">Coiled coil</keyword>
<dbReference type="Proteomes" id="UP000265509">
    <property type="component" value="Unassembled WGS sequence"/>
</dbReference>
<evidence type="ECO:0000256" key="1">
    <source>
        <dbReference type="ARBA" id="ARBA00009477"/>
    </source>
</evidence>
<proteinExistence type="inferred from homology"/>
<accession>A0A3L7DXN4</accession>
<dbReference type="Gene3D" id="1.10.287.470">
    <property type="entry name" value="Helix hairpin bin"/>
    <property type="match status" value="1"/>
</dbReference>
<dbReference type="InterPro" id="IPR058637">
    <property type="entry name" value="YknX-like_C"/>
</dbReference>
<dbReference type="PANTHER" id="PTHR30469">
    <property type="entry name" value="MULTIDRUG RESISTANCE PROTEIN MDTA"/>
    <property type="match status" value="1"/>
</dbReference>
<sequence length="380" mass="42030">MCHVYLVAAAQPVTLGQGFNRGGVRLMVRYLALITVLLGPGSLAQPAPGPVPVRVEQVREQAIQRSLPLTGRIYSRHDAALGLTVPGELDWVLEPGTRVVTGQVIAQLDQRPIVLRRQELVHQVEREKVTTEYLNKELARLRRLQADNNASQRLVDESETNRDVSLLQTQSLQARIEQLDDELRRSQLVAPYAGVIAERHKRGGEYARIGDVIARLVDLNNLELRFQVPVVYLSRIEEGDSVRFMPQGGQLLGEKPPQYEALVRAIIPAADINSQTFEVRADLSEQAAASMVAGQLVNVSVEISGNTPVLQIPRDAIVLRSEGGYVFRIDEDDRAGQVWVEVGEGADDWVSVSGALKAGDWVAIRGVERLQDGQTVQRQR</sequence>
<dbReference type="GO" id="GO:0015562">
    <property type="term" value="F:efflux transmembrane transporter activity"/>
    <property type="evidence" value="ECO:0007669"/>
    <property type="project" value="TreeGrafter"/>
</dbReference>
<name>A0A3L7DXN4_9GAMM</name>
<dbReference type="Gene3D" id="2.40.30.170">
    <property type="match status" value="1"/>
</dbReference>
<dbReference type="Gene3D" id="2.40.420.20">
    <property type="match status" value="1"/>
</dbReference>
<dbReference type="AlphaFoldDB" id="A0A3L7DXN4"/>
<dbReference type="NCBIfam" id="TIGR01730">
    <property type="entry name" value="RND_mfp"/>
    <property type="match status" value="1"/>
</dbReference>
<feature type="domain" description="YknX-like C-terminal permuted SH3-like" evidence="3">
    <location>
        <begin position="309"/>
        <end position="377"/>
    </location>
</feature>
<comment type="caution">
    <text evidence="4">The sequence shown here is derived from an EMBL/GenBank/DDBJ whole genome shotgun (WGS) entry which is preliminary data.</text>
</comment>
<evidence type="ECO:0000259" key="3">
    <source>
        <dbReference type="Pfam" id="PF25989"/>
    </source>
</evidence>
<dbReference type="EMBL" id="QRAN01000007">
    <property type="protein sequence ID" value="RLQ22348.1"/>
    <property type="molecule type" value="Genomic_DNA"/>
</dbReference>
<comment type="similarity">
    <text evidence="1">Belongs to the membrane fusion protein (MFP) (TC 8.A.1) family.</text>
</comment>
<evidence type="ECO:0000313" key="5">
    <source>
        <dbReference type="Proteomes" id="UP000265509"/>
    </source>
</evidence>
<keyword evidence="5" id="KW-1185">Reference proteome</keyword>
<dbReference type="InterPro" id="IPR006143">
    <property type="entry name" value="RND_pump_MFP"/>
</dbReference>
<evidence type="ECO:0000256" key="2">
    <source>
        <dbReference type="SAM" id="Coils"/>
    </source>
</evidence>
<dbReference type="Gene3D" id="2.40.50.100">
    <property type="match status" value="1"/>
</dbReference>
<reference evidence="4 5" key="1">
    <citation type="submission" date="2018-07" db="EMBL/GenBank/DDBJ databases">
        <title>Halioglobus sp. genome submission.</title>
        <authorList>
            <person name="Ye M.-Q."/>
            <person name="Du Z.-J."/>
        </authorList>
    </citation>
    <scope>NUCLEOTIDE SEQUENCE [LARGE SCALE GENOMIC DNA]</scope>
    <source>
        <strain evidence="4 5">U0301</strain>
    </source>
</reference>
<gene>
    <name evidence="4" type="ORF">DWB85_08715</name>
</gene>
<protein>
    <submittedName>
        <fullName evidence="4">Efflux RND transporter periplasmic adaptor subunit</fullName>
    </submittedName>
</protein>
<dbReference type="SUPFAM" id="SSF111369">
    <property type="entry name" value="HlyD-like secretion proteins"/>
    <property type="match status" value="1"/>
</dbReference>
<dbReference type="OrthoDB" id="9806939at2"/>
<feature type="coiled-coil region" evidence="2">
    <location>
        <begin position="134"/>
        <end position="189"/>
    </location>
</feature>
<evidence type="ECO:0000313" key="4">
    <source>
        <dbReference type="EMBL" id="RLQ22348.1"/>
    </source>
</evidence>
<organism evidence="4 5">
    <name type="scientific">Seongchinamella sediminis</name>
    <dbReference type="NCBI Taxonomy" id="2283635"/>
    <lineage>
        <taxon>Bacteria</taxon>
        <taxon>Pseudomonadati</taxon>
        <taxon>Pseudomonadota</taxon>
        <taxon>Gammaproteobacteria</taxon>
        <taxon>Cellvibrionales</taxon>
        <taxon>Halieaceae</taxon>
        <taxon>Seongchinamella</taxon>
    </lineage>
</organism>
<dbReference type="GO" id="GO:1990281">
    <property type="term" value="C:efflux pump complex"/>
    <property type="evidence" value="ECO:0007669"/>
    <property type="project" value="TreeGrafter"/>
</dbReference>
<dbReference type="Pfam" id="PF25989">
    <property type="entry name" value="YknX_C"/>
    <property type="match status" value="1"/>
</dbReference>